<dbReference type="SUPFAM" id="SSF50022">
    <property type="entry name" value="ISP domain"/>
    <property type="match status" value="1"/>
</dbReference>
<dbReference type="PANTHER" id="PTHR21496:SF0">
    <property type="entry name" value="RIESKE DOMAIN-CONTAINING PROTEIN"/>
    <property type="match status" value="1"/>
</dbReference>
<dbReference type="PANTHER" id="PTHR21496">
    <property type="entry name" value="FERREDOXIN-RELATED"/>
    <property type="match status" value="1"/>
</dbReference>
<evidence type="ECO:0000256" key="6">
    <source>
        <dbReference type="ARBA" id="ARBA00038001"/>
    </source>
</evidence>
<dbReference type="InterPro" id="IPR017941">
    <property type="entry name" value="Rieske_2Fe-2S"/>
</dbReference>
<evidence type="ECO:0000256" key="4">
    <source>
        <dbReference type="ARBA" id="ARBA00023014"/>
    </source>
</evidence>
<evidence type="ECO:0000313" key="9">
    <source>
        <dbReference type="Proteomes" id="UP000295727"/>
    </source>
</evidence>
<evidence type="ECO:0000256" key="3">
    <source>
        <dbReference type="ARBA" id="ARBA00023004"/>
    </source>
</evidence>
<dbReference type="InterPro" id="IPR036922">
    <property type="entry name" value="Rieske_2Fe-2S_sf"/>
</dbReference>
<evidence type="ECO:0000256" key="2">
    <source>
        <dbReference type="ARBA" id="ARBA00022723"/>
    </source>
</evidence>
<dbReference type="PROSITE" id="PS51296">
    <property type="entry name" value="RIESKE"/>
    <property type="match status" value="1"/>
</dbReference>
<name>A0A4P7D5B1_9BURK</name>
<dbReference type="EMBL" id="CP038150">
    <property type="protein sequence ID" value="QBR01774.1"/>
    <property type="molecule type" value="Genomic_DNA"/>
</dbReference>
<comment type="cofactor">
    <cofactor evidence="5">
        <name>[2Fe-2S] cluster</name>
        <dbReference type="ChEBI" id="CHEBI:190135"/>
    </cofactor>
</comment>
<sequence>MAHEIAIGDADSLEAGQRKLVFIGGGRSVVVFNVDGRLHAIENSCPHNGASLANGRLDGSLLTCPAHGLQFDLDAGCTPGVGKLCLDFLPIRDLDGQLMITIDV</sequence>
<keyword evidence="2" id="KW-0479">Metal-binding</keyword>
<evidence type="ECO:0000259" key="7">
    <source>
        <dbReference type="PROSITE" id="PS51296"/>
    </source>
</evidence>
<keyword evidence="4" id="KW-0411">Iron-sulfur</keyword>
<evidence type="ECO:0000313" key="8">
    <source>
        <dbReference type="EMBL" id="QBR01774.1"/>
    </source>
</evidence>
<organism evidence="8 9">
    <name type="scientific">Paraburkholderia pallida</name>
    <dbReference type="NCBI Taxonomy" id="2547399"/>
    <lineage>
        <taxon>Bacteria</taxon>
        <taxon>Pseudomonadati</taxon>
        <taxon>Pseudomonadota</taxon>
        <taxon>Betaproteobacteria</taxon>
        <taxon>Burkholderiales</taxon>
        <taxon>Burkholderiaceae</taxon>
        <taxon>Paraburkholderia</taxon>
    </lineage>
</organism>
<dbReference type="RefSeq" id="WP_134756758.1">
    <property type="nucleotide sequence ID" value="NZ_CP038150.1"/>
</dbReference>
<comment type="similarity">
    <text evidence="6">Belongs to the bacterial ring-hydroxylating dioxygenase ferredoxin component family.</text>
</comment>
<dbReference type="GO" id="GO:0046872">
    <property type="term" value="F:metal ion binding"/>
    <property type="evidence" value="ECO:0007669"/>
    <property type="project" value="UniProtKB-KW"/>
</dbReference>
<dbReference type="GO" id="GO:0051537">
    <property type="term" value="F:2 iron, 2 sulfur cluster binding"/>
    <property type="evidence" value="ECO:0007669"/>
    <property type="project" value="UniProtKB-KW"/>
</dbReference>
<dbReference type="AlphaFoldDB" id="A0A4P7D5B1"/>
<keyword evidence="9" id="KW-1185">Reference proteome</keyword>
<dbReference type="Pfam" id="PF00355">
    <property type="entry name" value="Rieske"/>
    <property type="match status" value="1"/>
</dbReference>
<keyword evidence="1" id="KW-0001">2Fe-2S</keyword>
<evidence type="ECO:0000256" key="1">
    <source>
        <dbReference type="ARBA" id="ARBA00022714"/>
    </source>
</evidence>
<dbReference type="Proteomes" id="UP000295727">
    <property type="component" value="Chromosome 3"/>
</dbReference>
<protein>
    <submittedName>
        <fullName evidence="8">Rieske (2Fe-2S) protein</fullName>
    </submittedName>
</protein>
<keyword evidence="3" id="KW-0408">Iron</keyword>
<accession>A0A4P7D5B1</accession>
<proteinExistence type="inferred from homology"/>
<dbReference type="Gene3D" id="2.102.10.10">
    <property type="entry name" value="Rieske [2Fe-2S] iron-sulphur domain"/>
    <property type="match status" value="1"/>
</dbReference>
<dbReference type="KEGG" id="ppai:E1956_31985"/>
<feature type="domain" description="Rieske" evidence="7">
    <location>
        <begin position="5"/>
        <end position="100"/>
    </location>
</feature>
<dbReference type="CDD" id="cd03467">
    <property type="entry name" value="Rieske"/>
    <property type="match status" value="1"/>
</dbReference>
<gene>
    <name evidence="8" type="ORF">E1956_31985</name>
</gene>
<evidence type="ECO:0000256" key="5">
    <source>
        <dbReference type="ARBA" id="ARBA00034078"/>
    </source>
</evidence>
<reference evidence="8 9" key="1">
    <citation type="submission" date="2019-03" db="EMBL/GenBank/DDBJ databases">
        <title>Paraburkholderia sp. 7MH5, isolated from subtropical forest soil.</title>
        <authorList>
            <person name="Gao Z.-H."/>
            <person name="Qiu L.-H."/>
        </authorList>
    </citation>
    <scope>NUCLEOTIDE SEQUENCE [LARGE SCALE GENOMIC DNA]</scope>
    <source>
        <strain evidence="8 9">7MH5</strain>
    </source>
</reference>
<dbReference type="OrthoDB" id="9800167at2"/>